<dbReference type="InterPro" id="IPR002397">
    <property type="entry name" value="Cyt_P450_B"/>
</dbReference>
<dbReference type="Pfam" id="PF00067">
    <property type="entry name" value="p450"/>
    <property type="match status" value="1"/>
</dbReference>
<evidence type="ECO:0000313" key="2">
    <source>
        <dbReference type="EMBL" id="MDQ7251250.1"/>
    </source>
</evidence>
<name>A0ABU0YVS0_9PROT</name>
<protein>
    <submittedName>
        <fullName evidence="2">Cytochrome P450</fullName>
    </submittedName>
</protein>
<evidence type="ECO:0000256" key="1">
    <source>
        <dbReference type="ARBA" id="ARBA00010617"/>
    </source>
</evidence>
<keyword evidence="3" id="KW-1185">Reference proteome</keyword>
<dbReference type="RefSeq" id="WP_379961439.1">
    <property type="nucleotide sequence ID" value="NZ_JAUYVI010000010.1"/>
</dbReference>
<comment type="similarity">
    <text evidence="1">Belongs to the cytochrome P450 family.</text>
</comment>
<dbReference type="InterPro" id="IPR001128">
    <property type="entry name" value="Cyt_P450"/>
</dbReference>
<dbReference type="PRINTS" id="PR00359">
    <property type="entry name" value="BP450"/>
</dbReference>
<comment type="caution">
    <text evidence="2">The sequence shown here is derived from an EMBL/GenBank/DDBJ whole genome shotgun (WGS) entry which is preliminary data.</text>
</comment>
<dbReference type="Gene3D" id="1.10.630.10">
    <property type="entry name" value="Cytochrome P450"/>
    <property type="match status" value="1"/>
</dbReference>
<gene>
    <name evidence="2" type="ORF">Q8A70_26425</name>
</gene>
<sequence>MTIFTPIDDGHADLSSHDSFVRGAPHNTFARLRHEDPLAWCDYKGGQGFWSVTRHHDILELNRDSKLLSSARGIRMEDQTYEEYLARRTFQETDPPEHTRTRVLVAKAFSQPVIAQFAEQIRKLCDDILDTALAQGSFDATKEIARQLPMRMLGQILGTPDSDLDWLVEKGDQLIANTDPEFTKHVLDQVDTEAYRLMPFRSPAGAELYEYAKKLMADKQARGDTKGVLHLILQPDSHGNVISELEFRNFFCLLVAAGNDTTRYSIAASLFALANRPVLMEQLRNGGTSIWETAPDEFIRWASPTMHFRRTATRDFELHGKTVKEGDKVLLWFVSGNRDEEAFESPFEIDLARTPNRHIAFGQGGPHICLGMWLARLEVRILLQEFVKRVKLLEQAGPHEFLRSNFIGGIKRLPVKVTLQ</sequence>
<dbReference type="PANTHER" id="PTHR46696:SF4">
    <property type="entry name" value="BIOTIN BIOSYNTHESIS CYTOCHROME P450"/>
    <property type="match status" value="1"/>
</dbReference>
<evidence type="ECO:0000313" key="3">
    <source>
        <dbReference type="Proteomes" id="UP001230156"/>
    </source>
</evidence>
<dbReference type="SUPFAM" id="SSF48264">
    <property type="entry name" value="Cytochrome P450"/>
    <property type="match status" value="1"/>
</dbReference>
<dbReference type="InterPro" id="IPR036396">
    <property type="entry name" value="Cyt_P450_sf"/>
</dbReference>
<dbReference type="Proteomes" id="UP001230156">
    <property type="component" value="Unassembled WGS sequence"/>
</dbReference>
<dbReference type="PANTHER" id="PTHR46696">
    <property type="entry name" value="P450, PUTATIVE (EUROFUNG)-RELATED"/>
    <property type="match status" value="1"/>
</dbReference>
<reference evidence="3" key="1">
    <citation type="submission" date="2023-08" db="EMBL/GenBank/DDBJ databases">
        <title>Rhodospirillaceae gen. nov., a novel taxon isolated from the Yangtze River Yuezi River estuary sludge.</title>
        <authorList>
            <person name="Ruan L."/>
        </authorList>
    </citation>
    <scope>NUCLEOTIDE SEQUENCE [LARGE SCALE GENOMIC DNA]</scope>
    <source>
        <strain evidence="3">R-7</strain>
    </source>
</reference>
<proteinExistence type="inferred from homology"/>
<organism evidence="2 3">
    <name type="scientific">Dongia sedimenti</name>
    <dbReference type="NCBI Taxonomy" id="3064282"/>
    <lineage>
        <taxon>Bacteria</taxon>
        <taxon>Pseudomonadati</taxon>
        <taxon>Pseudomonadota</taxon>
        <taxon>Alphaproteobacteria</taxon>
        <taxon>Rhodospirillales</taxon>
        <taxon>Dongiaceae</taxon>
        <taxon>Dongia</taxon>
    </lineage>
</organism>
<dbReference type="EMBL" id="JAUYVI010000010">
    <property type="protein sequence ID" value="MDQ7251250.1"/>
    <property type="molecule type" value="Genomic_DNA"/>
</dbReference>
<accession>A0ABU0YVS0</accession>
<dbReference type="CDD" id="cd11033">
    <property type="entry name" value="CYP142-like"/>
    <property type="match status" value="1"/>
</dbReference>